<dbReference type="InterPro" id="IPR011006">
    <property type="entry name" value="CheY-like_superfamily"/>
</dbReference>
<organism evidence="3">
    <name type="scientific">freshwater metagenome</name>
    <dbReference type="NCBI Taxonomy" id="449393"/>
    <lineage>
        <taxon>unclassified sequences</taxon>
        <taxon>metagenomes</taxon>
        <taxon>ecological metagenomes</taxon>
    </lineage>
</organism>
<dbReference type="PANTHER" id="PTHR44591:SF3">
    <property type="entry name" value="RESPONSE REGULATORY DOMAIN-CONTAINING PROTEIN"/>
    <property type="match status" value="1"/>
</dbReference>
<dbReference type="PROSITE" id="PS50110">
    <property type="entry name" value="RESPONSE_REGULATORY"/>
    <property type="match status" value="1"/>
</dbReference>
<reference evidence="3" key="1">
    <citation type="submission" date="2020-05" db="EMBL/GenBank/DDBJ databases">
        <authorList>
            <person name="Chiriac C."/>
            <person name="Salcher M."/>
            <person name="Ghai R."/>
            <person name="Kavagutti S V."/>
        </authorList>
    </citation>
    <scope>NUCLEOTIDE SEQUENCE</scope>
</reference>
<evidence type="ECO:0000313" key="3">
    <source>
        <dbReference type="EMBL" id="CAB5068246.1"/>
    </source>
</evidence>
<accession>A0A6J7UTS3</accession>
<dbReference type="SUPFAM" id="SSF52172">
    <property type="entry name" value="CheY-like"/>
    <property type="match status" value="1"/>
</dbReference>
<dbReference type="Gene3D" id="3.40.50.2300">
    <property type="match status" value="1"/>
</dbReference>
<dbReference type="Pfam" id="PF00072">
    <property type="entry name" value="Response_reg"/>
    <property type="match status" value="1"/>
</dbReference>
<keyword evidence="1" id="KW-0597">Phosphoprotein</keyword>
<dbReference type="InterPro" id="IPR001789">
    <property type="entry name" value="Sig_transdc_resp-reg_receiver"/>
</dbReference>
<dbReference type="PANTHER" id="PTHR44591">
    <property type="entry name" value="STRESS RESPONSE REGULATOR PROTEIN 1"/>
    <property type="match status" value="1"/>
</dbReference>
<evidence type="ECO:0000256" key="1">
    <source>
        <dbReference type="ARBA" id="ARBA00022553"/>
    </source>
</evidence>
<dbReference type="AlphaFoldDB" id="A0A6J7UTS3"/>
<feature type="domain" description="Response regulatory" evidence="2">
    <location>
        <begin position="1"/>
        <end position="110"/>
    </location>
</feature>
<protein>
    <submittedName>
        <fullName evidence="3">Unannotated protein</fullName>
    </submittedName>
</protein>
<dbReference type="GO" id="GO:0000160">
    <property type="term" value="P:phosphorelay signal transduction system"/>
    <property type="evidence" value="ECO:0007669"/>
    <property type="project" value="InterPro"/>
</dbReference>
<sequence>MVDDEESLADLVGVWLSELGFETRRATDSATALEIAKEFQPHLLLSDSNLGEAIDGAELAARITSDLPTLVTVFMTGFSDRLRALETVGALTLVKPFSKDDLNAALIKVLGARLAASAPTGAGPL</sequence>
<dbReference type="SMART" id="SM00448">
    <property type="entry name" value="REC"/>
    <property type="match status" value="1"/>
</dbReference>
<dbReference type="InterPro" id="IPR050595">
    <property type="entry name" value="Bact_response_regulator"/>
</dbReference>
<evidence type="ECO:0000259" key="2">
    <source>
        <dbReference type="PROSITE" id="PS50110"/>
    </source>
</evidence>
<dbReference type="EMBL" id="CAFBQP010000132">
    <property type="protein sequence ID" value="CAB5068246.1"/>
    <property type="molecule type" value="Genomic_DNA"/>
</dbReference>
<gene>
    <name evidence="3" type="ORF">UFOPK4306_02336</name>
</gene>
<name>A0A6J7UTS3_9ZZZZ</name>
<proteinExistence type="predicted"/>